<reference evidence="1 2" key="1">
    <citation type="submission" date="2015-02" db="EMBL/GenBank/DDBJ databases">
        <title>Single-cell genomics of uncultivated deep-branching MTB reveals a conserved set of magnetosome genes.</title>
        <authorList>
            <person name="Kolinko S."/>
            <person name="Richter M."/>
            <person name="Glockner F.O."/>
            <person name="Brachmann A."/>
            <person name="Schuler D."/>
        </authorList>
    </citation>
    <scope>NUCLEOTIDE SEQUENCE [LARGE SCALE GENOMIC DNA]</scope>
    <source>
        <strain evidence="1">SKK-01</strain>
    </source>
</reference>
<accession>A0A0F0CQW8</accession>
<proteinExistence type="predicted"/>
<protein>
    <recommendedName>
        <fullName evidence="3">Uridylate kinase</fullName>
    </recommendedName>
</protein>
<evidence type="ECO:0000313" key="2">
    <source>
        <dbReference type="Proteomes" id="UP000033428"/>
    </source>
</evidence>
<gene>
    <name evidence="1" type="ORF">OMAG_001716</name>
</gene>
<comment type="caution">
    <text evidence="1">The sequence shown here is derived from an EMBL/GenBank/DDBJ whole genome shotgun (WGS) entry which is preliminary data.</text>
</comment>
<name>A0A0F0CQW8_9BACT</name>
<feature type="non-terminal residue" evidence="1">
    <location>
        <position position="1"/>
    </location>
</feature>
<evidence type="ECO:0008006" key="3">
    <source>
        <dbReference type="Google" id="ProtNLM"/>
    </source>
</evidence>
<organism evidence="1 2">
    <name type="scientific">Candidatus Omnitrophus magneticus</name>
    <dbReference type="NCBI Taxonomy" id="1609969"/>
    <lineage>
        <taxon>Bacteria</taxon>
        <taxon>Pseudomonadati</taxon>
        <taxon>Candidatus Omnitrophota</taxon>
        <taxon>Candidatus Omnitrophus</taxon>
    </lineage>
</organism>
<dbReference type="Proteomes" id="UP000033428">
    <property type="component" value="Unassembled WGS sequence"/>
</dbReference>
<sequence length="42" mass="4594">TLFIDDKLPMVVLDIHKEGALRKVVMGEKIGSLITEGDKLNG</sequence>
<evidence type="ECO:0000313" key="1">
    <source>
        <dbReference type="EMBL" id="KJJ84414.1"/>
    </source>
</evidence>
<keyword evidence="2" id="KW-1185">Reference proteome</keyword>
<dbReference type="EMBL" id="JYNY01000366">
    <property type="protein sequence ID" value="KJJ84414.1"/>
    <property type="molecule type" value="Genomic_DNA"/>
</dbReference>
<dbReference type="AlphaFoldDB" id="A0A0F0CQW8"/>